<sequence length="320" mass="38158">MKNIKSKEILKQKNKLLQTLMKTTQKTNKKTVFNLVKKFKNSLNLTTILKTIKIKRSTYYYWLKTKDKLKEKEEKNLLQQKRINALCINNQYFYGHRKITNLYQQIFNETITKKKVYTIMKKNDISCRLRIKKNKYQYKNNLKPKLKVVDNLINQDFISTAPLQKLFTDITYFKTNQGFLYFSCIIDSFKNQIIALHVSKHQNKELVLNTIKKLPKLKEPCIIHSDQGTVYQSLKIQQTLKKKGFLISMSRKANPRDNAVIENFFGQMKSILQYQHPFLFQKPTEKVKKIINQFPKFWNTKWLLAKLNHSSPSQYSQNLR</sequence>
<evidence type="ECO:0000256" key="1">
    <source>
        <dbReference type="ARBA" id="ARBA00002286"/>
    </source>
</evidence>
<dbReference type="NCBIfam" id="NF033516">
    <property type="entry name" value="transpos_IS3"/>
    <property type="match status" value="1"/>
</dbReference>
<dbReference type="Proteomes" id="UP000283896">
    <property type="component" value="Unassembled WGS sequence"/>
</dbReference>
<name>A0A421NUQ2_9MOLU</name>
<dbReference type="SUPFAM" id="SSF53098">
    <property type="entry name" value="Ribonuclease H-like"/>
    <property type="match status" value="1"/>
</dbReference>
<dbReference type="OrthoDB" id="384142at2"/>
<dbReference type="EMBL" id="MPBG01000010">
    <property type="protein sequence ID" value="RMI87759.1"/>
    <property type="molecule type" value="Genomic_DNA"/>
</dbReference>
<dbReference type="PANTHER" id="PTHR46889">
    <property type="entry name" value="TRANSPOSASE INSF FOR INSERTION SEQUENCE IS3B-RELATED"/>
    <property type="match status" value="1"/>
</dbReference>
<dbReference type="InterPro" id="IPR050900">
    <property type="entry name" value="Transposase_IS3/IS150/IS904"/>
</dbReference>
<evidence type="ECO:0000313" key="4">
    <source>
        <dbReference type="Proteomes" id="UP000283896"/>
    </source>
</evidence>
<dbReference type="Pfam" id="PF13276">
    <property type="entry name" value="HTH_21"/>
    <property type="match status" value="1"/>
</dbReference>
<gene>
    <name evidence="3" type="primary">tra5</name>
    <name evidence="3" type="ORF">PSSA1_v1c5940</name>
</gene>
<dbReference type="Pfam" id="PF00665">
    <property type="entry name" value="rve"/>
    <property type="match status" value="1"/>
</dbReference>
<feature type="domain" description="Integrase catalytic" evidence="2">
    <location>
        <begin position="158"/>
        <end position="320"/>
    </location>
</feature>
<comment type="function">
    <text evidence="1">Involved in the transposition of the insertion sequence.</text>
</comment>
<dbReference type="InterPro" id="IPR012337">
    <property type="entry name" value="RNaseH-like_sf"/>
</dbReference>
<dbReference type="PROSITE" id="PS50994">
    <property type="entry name" value="INTEGRASE"/>
    <property type="match status" value="1"/>
</dbReference>
<accession>A0A421NUQ2</accession>
<dbReference type="AlphaFoldDB" id="A0A421NUQ2"/>
<organism evidence="3 4">
    <name type="scientific">Candidatus Phytoplasma solani</name>
    <dbReference type="NCBI Taxonomy" id="69896"/>
    <lineage>
        <taxon>Bacteria</taxon>
        <taxon>Bacillati</taxon>
        <taxon>Mycoplasmatota</taxon>
        <taxon>Mollicutes</taxon>
        <taxon>Acholeplasmatales</taxon>
        <taxon>Acholeplasmataceae</taxon>
        <taxon>Candidatus Phytoplasma</taxon>
        <taxon>16SrXII (Stolbur group)</taxon>
    </lineage>
</organism>
<reference evidence="4" key="1">
    <citation type="submission" date="2016-11" db="EMBL/GenBank/DDBJ databases">
        <title>Genome sequence of Candidatus Phytoplasma solani strain SA-1.</title>
        <authorList>
            <person name="Haryono M."/>
            <person name="Samarzija I."/>
            <person name="Seruga Music M."/>
            <person name="Hogenhout S."/>
            <person name="Kuo C.-H."/>
        </authorList>
    </citation>
    <scope>NUCLEOTIDE SEQUENCE [LARGE SCALE GENOMIC DNA]</scope>
    <source>
        <strain evidence="4">SA-1</strain>
    </source>
</reference>
<dbReference type="GO" id="GO:0015074">
    <property type="term" value="P:DNA integration"/>
    <property type="evidence" value="ECO:0007669"/>
    <property type="project" value="InterPro"/>
</dbReference>
<proteinExistence type="predicted"/>
<comment type="caution">
    <text evidence="3">The sequence shown here is derived from an EMBL/GenBank/DDBJ whole genome shotgun (WGS) entry which is preliminary data.</text>
</comment>
<dbReference type="PANTHER" id="PTHR46889:SF4">
    <property type="entry name" value="TRANSPOSASE INSO FOR INSERTION SEQUENCE ELEMENT IS911B-RELATED"/>
    <property type="match status" value="1"/>
</dbReference>
<evidence type="ECO:0000259" key="2">
    <source>
        <dbReference type="PROSITE" id="PS50994"/>
    </source>
</evidence>
<protein>
    <submittedName>
        <fullName evidence="3">Putative transposase</fullName>
    </submittedName>
</protein>
<evidence type="ECO:0000313" key="3">
    <source>
        <dbReference type="EMBL" id="RMI87759.1"/>
    </source>
</evidence>
<dbReference type="InterPro" id="IPR048020">
    <property type="entry name" value="Transpos_IS3"/>
</dbReference>
<dbReference type="GO" id="GO:0003676">
    <property type="term" value="F:nucleic acid binding"/>
    <property type="evidence" value="ECO:0007669"/>
    <property type="project" value="InterPro"/>
</dbReference>
<dbReference type="InterPro" id="IPR025948">
    <property type="entry name" value="HTH-like_dom"/>
</dbReference>
<dbReference type="InterPro" id="IPR036397">
    <property type="entry name" value="RNaseH_sf"/>
</dbReference>
<dbReference type="RefSeq" id="WP_122225613.1">
    <property type="nucleotide sequence ID" value="NZ_MPBG01000010.1"/>
</dbReference>
<dbReference type="Gene3D" id="3.30.420.10">
    <property type="entry name" value="Ribonuclease H-like superfamily/Ribonuclease H"/>
    <property type="match status" value="1"/>
</dbReference>
<keyword evidence="4" id="KW-1185">Reference proteome</keyword>
<dbReference type="InterPro" id="IPR001584">
    <property type="entry name" value="Integrase_cat-core"/>
</dbReference>